<organism evidence="2 3">
    <name type="scientific">Mandrillus leucophaeus</name>
    <name type="common">Drill</name>
    <name type="synonym">Papio leucophaeus</name>
    <dbReference type="NCBI Taxonomy" id="9568"/>
    <lineage>
        <taxon>Eukaryota</taxon>
        <taxon>Metazoa</taxon>
        <taxon>Chordata</taxon>
        <taxon>Craniata</taxon>
        <taxon>Vertebrata</taxon>
        <taxon>Euteleostomi</taxon>
        <taxon>Mammalia</taxon>
        <taxon>Eutheria</taxon>
        <taxon>Euarchontoglires</taxon>
        <taxon>Primates</taxon>
        <taxon>Haplorrhini</taxon>
        <taxon>Catarrhini</taxon>
        <taxon>Cercopithecidae</taxon>
        <taxon>Cercopithecinae</taxon>
        <taxon>Mandrillus</taxon>
    </lineage>
</organism>
<dbReference type="GeneTree" id="ENSGT00910000147334"/>
<evidence type="ECO:0000256" key="1">
    <source>
        <dbReference type="SAM" id="MobiDB-lite"/>
    </source>
</evidence>
<feature type="region of interest" description="Disordered" evidence="1">
    <location>
        <begin position="1"/>
        <end position="76"/>
    </location>
</feature>
<evidence type="ECO:0000313" key="2">
    <source>
        <dbReference type="Ensembl" id="ENSMLEP00000029037.1"/>
    </source>
</evidence>
<evidence type="ECO:0000313" key="3">
    <source>
        <dbReference type="Proteomes" id="UP000233140"/>
    </source>
</evidence>
<sequence length="148" mass="16123">TRTKRDRMRERQLGTQRPPPSWRQSGRTKGEGTARVPHPGQVEGGPVEQRGHQHTQSKVYPRLGGGAGRRGRETGTWPASSLLASAAPCWLPPRCSGRKRQEACVFRPRTLFIPFVHHPPTTACPTPWPAGGAGVLPVTLLAQSSRAV</sequence>
<reference evidence="2" key="1">
    <citation type="submission" date="2025-08" db="UniProtKB">
        <authorList>
            <consortium name="Ensembl"/>
        </authorList>
    </citation>
    <scope>IDENTIFICATION</scope>
</reference>
<proteinExistence type="predicted"/>
<keyword evidence="3" id="KW-1185">Reference proteome</keyword>
<dbReference type="Proteomes" id="UP000233140">
    <property type="component" value="Unassembled WGS sequence"/>
</dbReference>
<dbReference type="OMA" id="WLPLRCS"/>
<dbReference type="Ensembl" id="ENSMLET00000052592.1">
    <property type="protein sequence ID" value="ENSMLEP00000029037.1"/>
    <property type="gene ID" value="ENSMLEG00000038725.1"/>
</dbReference>
<protein>
    <submittedName>
        <fullName evidence="2">Uncharacterized protein</fullName>
    </submittedName>
</protein>
<name>A0A2K5ZMH5_MANLE</name>
<reference evidence="2" key="2">
    <citation type="submission" date="2025-09" db="UniProtKB">
        <authorList>
            <consortium name="Ensembl"/>
        </authorList>
    </citation>
    <scope>IDENTIFICATION</scope>
</reference>
<dbReference type="AlphaFoldDB" id="A0A2K5ZMH5"/>
<accession>A0A2K5ZMH5</accession>